<comment type="function">
    <text evidence="1">Plays an olfactory role that is not restricted to pheromone sensitivity.</text>
</comment>
<comment type="similarity">
    <text evidence="3">Belongs to the CD36 family.</text>
</comment>
<keyword evidence="4" id="KW-1003">Cell membrane</keyword>
<comment type="subcellular location">
    <subcellularLocation>
        <location evidence="2">Cell membrane</location>
    </subcellularLocation>
</comment>
<keyword evidence="8" id="KW-0325">Glycoprotein</keyword>
<evidence type="ECO:0000313" key="10">
    <source>
        <dbReference type="EnsemblMetazoa" id="ASTEI09615-PA"/>
    </source>
</evidence>
<sequence>MANNVDRANHLSDPLITLSGFVRVRVHNIALTMGCCSNWSPTSKRLCALGSTTGLCVFALVLGLVWPALIWEIAKQEFVLEPGTEVYENWIDPPIDTYLEIFLWNWTNAAEYRTEKPHLEELGPYTFVERHERVNLVWNDNDTLTFQQRRIWHYLPERSVGNYETDRVITINPVLLTVGYALRNEPEFLFYVDGIITGNNLATTPFYDVLVREMIFEGYDDLVLTSLLALLELIPEESRPPIDLPPYDRFGWFFGRNGSESYDGTFTIGTGKDNVHNTGLMRLWNGANATDYYRGACGQIRGTTGEVWPPWGRTLSGTPPNVSVFAPDVCSSVTLQYAEEMERYGIDGLRWIGNDRVFDNGVHYEESRCQCTAEDESTCPVLDNGSMDVSRCKFGAPATVSFPHFYLANESYLAGVSGMKPNEKEHRFEMELEPYTGVPLGVKAQLQVNLNVRQYGMSLLKDIPEVMLPVLWFRQTATLTDELADDIKLILILPDIGVYVAYALGAIGIVGLVLAVYFSVTRWKLQSTAAPSTAEAKQALD</sequence>
<dbReference type="Pfam" id="PF01130">
    <property type="entry name" value="CD36"/>
    <property type="match status" value="1"/>
</dbReference>
<evidence type="ECO:0000256" key="6">
    <source>
        <dbReference type="ARBA" id="ARBA00022989"/>
    </source>
</evidence>
<dbReference type="AlphaFoldDB" id="A0A182YMC9"/>
<keyword evidence="5 9" id="KW-0812">Transmembrane</keyword>
<dbReference type="GO" id="GO:0005044">
    <property type="term" value="F:scavenger receptor activity"/>
    <property type="evidence" value="ECO:0007669"/>
    <property type="project" value="TreeGrafter"/>
</dbReference>
<dbReference type="PRINTS" id="PR01609">
    <property type="entry name" value="CD36FAMILY"/>
</dbReference>
<reference evidence="10" key="2">
    <citation type="submission" date="2020-05" db="UniProtKB">
        <authorList>
            <consortium name="EnsemblMetazoa"/>
        </authorList>
    </citation>
    <scope>IDENTIFICATION</scope>
    <source>
        <strain evidence="10">Indian</strain>
    </source>
</reference>
<dbReference type="VEuPathDB" id="VectorBase:ASTEI09615"/>
<evidence type="ECO:0000256" key="3">
    <source>
        <dbReference type="ARBA" id="ARBA00010532"/>
    </source>
</evidence>
<name>A0A182YMC9_ANOST</name>
<dbReference type="GO" id="GO:0005886">
    <property type="term" value="C:plasma membrane"/>
    <property type="evidence" value="ECO:0007669"/>
    <property type="project" value="UniProtKB-SubCell"/>
</dbReference>
<dbReference type="PANTHER" id="PTHR11923">
    <property type="entry name" value="SCAVENGER RECEPTOR CLASS B TYPE-1 SR-B1"/>
    <property type="match status" value="1"/>
</dbReference>
<keyword evidence="6 9" id="KW-1133">Transmembrane helix</keyword>
<dbReference type="STRING" id="30069.A0A182YMC9"/>
<feature type="transmembrane region" description="Helical" evidence="9">
    <location>
        <begin position="496"/>
        <end position="518"/>
    </location>
</feature>
<evidence type="ECO:0000256" key="7">
    <source>
        <dbReference type="ARBA" id="ARBA00023136"/>
    </source>
</evidence>
<organism evidence="10 11">
    <name type="scientific">Anopheles stephensi</name>
    <name type="common">Indo-Pakistan malaria mosquito</name>
    <dbReference type="NCBI Taxonomy" id="30069"/>
    <lineage>
        <taxon>Eukaryota</taxon>
        <taxon>Metazoa</taxon>
        <taxon>Ecdysozoa</taxon>
        <taxon>Arthropoda</taxon>
        <taxon>Hexapoda</taxon>
        <taxon>Insecta</taxon>
        <taxon>Pterygota</taxon>
        <taxon>Neoptera</taxon>
        <taxon>Endopterygota</taxon>
        <taxon>Diptera</taxon>
        <taxon>Nematocera</taxon>
        <taxon>Culicoidea</taxon>
        <taxon>Culicidae</taxon>
        <taxon>Anophelinae</taxon>
        <taxon>Anopheles</taxon>
    </lineage>
</organism>
<evidence type="ECO:0000256" key="9">
    <source>
        <dbReference type="SAM" id="Phobius"/>
    </source>
</evidence>
<dbReference type="GO" id="GO:0005737">
    <property type="term" value="C:cytoplasm"/>
    <property type="evidence" value="ECO:0007669"/>
    <property type="project" value="TreeGrafter"/>
</dbReference>
<evidence type="ECO:0000256" key="8">
    <source>
        <dbReference type="ARBA" id="ARBA00023180"/>
    </source>
</evidence>
<reference evidence="11" key="1">
    <citation type="journal article" date="2014" name="Genome Biol.">
        <title>Genome analysis of a major urban malaria vector mosquito, Anopheles stephensi.</title>
        <authorList>
            <person name="Jiang X."/>
            <person name="Peery A."/>
            <person name="Hall A.B."/>
            <person name="Sharma A."/>
            <person name="Chen X.G."/>
            <person name="Waterhouse R.M."/>
            <person name="Komissarov A."/>
            <person name="Riehle M.M."/>
            <person name="Shouche Y."/>
            <person name="Sharakhova M.V."/>
            <person name="Lawson D."/>
            <person name="Pakpour N."/>
            <person name="Arensburger P."/>
            <person name="Davidson V.L."/>
            <person name="Eiglmeier K."/>
            <person name="Emrich S."/>
            <person name="George P."/>
            <person name="Kennedy R.C."/>
            <person name="Mane S.P."/>
            <person name="Maslen G."/>
            <person name="Oringanje C."/>
            <person name="Qi Y."/>
            <person name="Settlage R."/>
            <person name="Tojo M."/>
            <person name="Tubio J.M."/>
            <person name="Unger M.F."/>
            <person name="Wang B."/>
            <person name="Vernick K.D."/>
            <person name="Ribeiro J.M."/>
            <person name="James A.A."/>
            <person name="Michel K."/>
            <person name="Riehle M.A."/>
            <person name="Luckhart S."/>
            <person name="Sharakhov I.V."/>
            <person name="Tu Z."/>
        </authorList>
    </citation>
    <scope>NUCLEOTIDE SEQUENCE [LARGE SCALE GENOMIC DNA]</scope>
    <source>
        <strain evidence="11">Indian</strain>
    </source>
</reference>
<evidence type="ECO:0000313" key="11">
    <source>
        <dbReference type="Proteomes" id="UP000076408"/>
    </source>
</evidence>
<keyword evidence="11" id="KW-1185">Reference proteome</keyword>
<evidence type="ECO:0008006" key="12">
    <source>
        <dbReference type="Google" id="ProtNLM"/>
    </source>
</evidence>
<evidence type="ECO:0000256" key="1">
    <source>
        <dbReference type="ARBA" id="ARBA00003156"/>
    </source>
</evidence>
<evidence type="ECO:0000256" key="4">
    <source>
        <dbReference type="ARBA" id="ARBA00022475"/>
    </source>
</evidence>
<protein>
    <recommendedName>
        <fullName evidence="12">Scavenger receptor class B</fullName>
    </recommendedName>
</protein>
<dbReference type="EnsemblMetazoa" id="ASTEI09615-RA">
    <property type="protein sequence ID" value="ASTEI09615-PA"/>
    <property type="gene ID" value="ASTEI09615"/>
</dbReference>
<evidence type="ECO:0000256" key="5">
    <source>
        <dbReference type="ARBA" id="ARBA00022692"/>
    </source>
</evidence>
<dbReference type="Proteomes" id="UP000076408">
    <property type="component" value="Unassembled WGS sequence"/>
</dbReference>
<dbReference type="VEuPathDB" id="VectorBase:ASTEI20_038969"/>
<feature type="transmembrane region" description="Helical" evidence="9">
    <location>
        <begin position="46"/>
        <end position="71"/>
    </location>
</feature>
<dbReference type="InterPro" id="IPR002159">
    <property type="entry name" value="CD36_fam"/>
</dbReference>
<keyword evidence="7 9" id="KW-0472">Membrane</keyword>
<dbReference type="VEuPathDB" id="VectorBase:ASTE005033"/>
<accession>A0A182YMC9</accession>
<proteinExistence type="inferred from homology"/>
<evidence type="ECO:0000256" key="2">
    <source>
        <dbReference type="ARBA" id="ARBA00004236"/>
    </source>
</evidence>
<dbReference type="OMA" id="YFSVTRW"/>
<dbReference type="PANTHER" id="PTHR11923:SF114">
    <property type="entry name" value="FI02050P-RELATED"/>
    <property type="match status" value="1"/>
</dbReference>